<dbReference type="EMBL" id="MCGT01000004">
    <property type="protein sequence ID" value="ORX60732.1"/>
    <property type="molecule type" value="Genomic_DNA"/>
</dbReference>
<keyword evidence="3" id="KW-1185">Reference proteome</keyword>
<dbReference type="OrthoDB" id="2290985at2759"/>
<feature type="domain" description="HNH nuclease" evidence="1">
    <location>
        <begin position="31"/>
        <end position="79"/>
    </location>
</feature>
<organism evidence="2 3">
    <name type="scientific">Hesseltinella vesiculosa</name>
    <dbReference type="NCBI Taxonomy" id="101127"/>
    <lineage>
        <taxon>Eukaryota</taxon>
        <taxon>Fungi</taxon>
        <taxon>Fungi incertae sedis</taxon>
        <taxon>Mucoromycota</taxon>
        <taxon>Mucoromycotina</taxon>
        <taxon>Mucoromycetes</taxon>
        <taxon>Mucorales</taxon>
        <taxon>Cunninghamellaceae</taxon>
        <taxon>Hesseltinella</taxon>
    </lineage>
</organism>
<protein>
    <submittedName>
        <fullName evidence="2">His-Me finger endonuclease</fullName>
    </submittedName>
</protein>
<accession>A0A1X2GTE6</accession>
<evidence type="ECO:0000313" key="3">
    <source>
        <dbReference type="Proteomes" id="UP000242146"/>
    </source>
</evidence>
<dbReference type="Proteomes" id="UP000242146">
    <property type="component" value="Unassembled WGS sequence"/>
</dbReference>
<sequence>MQVLTPQTTVFGYHTVHLLDDSNTPNRLWDNATTATVHSLVIHAFVGPRPDGMVIDHINAIKTDNRVANLRYLTPQENTQVWYSHQRFLSINRVALSDLVNVDDDDDDVIEVEDVLPPASDAVDHENQSQLLDDPNAVICCWQTVGNYCNSLWFSDYETSNLGHVKRVSTGHMLAQSTTLAGYKSVSMQADGGNWYNIRVHRAVCWSFKSTDYFDQAVVDHRNSNKADNSRGNLQWVTTQENTALALGKRTVVFDDQGNSDAFLSMRSACAALLCSYTLLKSHLQQHGMLVVDNCTIFGQPARTVIVSLDEDNE</sequence>
<evidence type="ECO:0000313" key="2">
    <source>
        <dbReference type="EMBL" id="ORX60732.1"/>
    </source>
</evidence>
<name>A0A1X2GTE6_9FUNG</name>
<feature type="domain" description="HNH nuclease" evidence="1">
    <location>
        <begin position="194"/>
        <end position="243"/>
    </location>
</feature>
<proteinExistence type="predicted"/>
<reference evidence="2 3" key="1">
    <citation type="submission" date="2016-07" db="EMBL/GenBank/DDBJ databases">
        <title>Pervasive Adenine N6-methylation of Active Genes in Fungi.</title>
        <authorList>
            <consortium name="DOE Joint Genome Institute"/>
            <person name="Mondo S.J."/>
            <person name="Dannebaum R.O."/>
            <person name="Kuo R.C."/>
            <person name="Labutti K."/>
            <person name="Haridas S."/>
            <person name="Kuo A."/>
            <person name="Salamov A."/>
            <person name="Ahrendt S.R."/>
            <person name="Lipzen A."/>
            <person name="Sullivan W."/>
            <person name="Andreopoulos W.B."/>
            <person name="Clum A."/>
            <person name="Lindquist E."/>
            <person name="Daum C."/>
            <person name="Ramamoorthy G.K."/>
            <person name="Gryganskyi A."/>
            <person name="Culley D."/>
            <person name="Magnuson J.K."/>
            <person name="James T.Y."/>
            <person name="O'Malley M.A."/>
            <person name="Stajich J.E."/>
            <person name="Spatafora J.W."/>
            <person name="Visel A."/>
            <person name="Grigoriev I.V."/>
        </authorList>
    </citation>
    <scope>NUCLEOTIDE SEQUENCE [LARGE SCALE GENOMIC DNA]</scope>
    <source>
        <strain evidence="2 3">NRRL 3301</strain>
    </source>
</reference>
<keyword evidence="2" id="KW-0255">Endonuclease</keyword>
<dbReference type="InterPro" id="IPR003615">
    <property type="entry name" value="HNH_nuc"/>
</dbReference>
<comment type="caution">
    <text evidence="2">The sequence shown here is derived from an EMBL/GenBank/DDBJ whole genome shotgun (WGS) entry which is preliminary data.</text>
</comment>
<keyword evidence="2" id="KW-0540">Nuclease</keyword>
<dbReference type="Pfam" id="PF13392">
    <property type="entry name" value="HNH_3"/>
    <property type="match status" value="2"/>
</dbReference>
<dbReference type="InterPro" id="IPR044925">
    <property type="entry name" value="His-Me_finger_sf"/>
</dbReference>
<evidence type="ECO:0000259" key="1">
    <source>
        <dbReference type="SMART" id="SM00507"/>
    </source>
</evidence>
<dbReference type="SMART" id="SM00507">
    <property type="entry name" value="HNHc"/>
    <property type="match status" value="2"/>
</dbReference>
<keyword evidence="2" id="KW-0378">Hydrolase</keyword>
<dbReference type="Gene3D" id="3.90.75.20">
    <property type="match status" value="2"/>
</dbReference>
<dbReference type="SUPFAM" id="SSF54060">
    <property type="entry name" value="His-Me finger endonucleases"/>
    <property type="match status" value="2"/>
</dbReference>
<gene>
    <name evidence="2" type="ORF">DM01DRAFT_1166028</name>
</gene>
<dbReference type="GO" id="GO:0004519">
    <property type="term" value="F:endonuclease activity"/>
    <property type="evidence" value="ECO:0007669"/>
    <property type="project" value="UniProtKB-KW"/>
</dbReference>
<dbReference type="STRING" id="101127.A0A1X2GTE6"/>
<dbReference type="AlphaFoldDB" id="A0A1X2GTE6"/>